<name>A0A9D2M0V9_9FIRM</name>
<gene>
    <name evidence="1" type="ORF">H9943_00115</name>
</gene>
<proteinExistence type="predicted"/>
<reference evidence="1" key="2">
    <citation type="submission" date="2021-04" db="EMBL/GenBank/DDBJ databases">
        <authorList>
            <person name="Gilroy R."/>
        </authorList>
    </citation>
    <scope>NUCLEOTIDE SEQUENCE</scope>
    <source>
        <strain evidence="1">ChiBcec8-14828</strain>
    </source>
</reference>
<evidence type="ECO:0000313" key="2">
    <source>
        <dbReference type="Proteomes" id="UP000824209"/>
    </source>
</evidence>
<protein>
    <submittedName>
        <fullName evidence="1">Uncharacterized protein</fullName>
    </submittedName>
</protein>
<dbReference type="EMBL" id="DWYA01000002">
    <property type="protein sequence ID" value="HJB38784.1"/>
    <property type="molecule type" value="Genomic_DNA"/>
</dbReference>
<organism evidence="1 2">
    <name type="scientific">Candidatus Ruthenibacterium avium</name>
    <dbReference type="NCBI Taxonomy" id="2838751"/>
    <lineage>
        <taxon>Bacteria</taxon>
        <taxon>Bacillati</taxon>
        <taxon>Bacillota</taxon>
        <taxon>Clostridia</taxon>
        <taxon>Eubacteriales</taxon>
        <taxon>Oscillospiraceae</taxon>
        <taxon>Ruthenibacterium</taxon>
    </lineage>
</organism>
<comment type="caution">
    <text evidence="1">The sequence shown here is derived from an EMBL/GenBank/DDBJ whole genome shotgun (WGS) entry which is preliminary data.</text>
</comment>
<accession>A0A9D2M0V9</accession>
<dbReference type="Proteomes" id="UP000824209">
    <property type="component" value="Unassembled WGS sequence"/>
</dbReference>
<evidence type="ECO:0000313" key="1">
    <source>
        <dbReference type="EMBL" id="HJB38784.1"/>
    </source>
</evidence>
<sequence length="359" mass="39814">MHIPSERIRKEMISEDGRVWYVPANYGEETAILIKAPTPSLKALIAGCSLQLTFGKADKYLCIGAIICDVPDAPLILSSIQHNLEEHMALLRILKDGLSPIFLFNEMDVCVAWANATLAQVDASKASTFIGKASALYVGPFTAATSHALDCFECSVDSIQNYPNASKIPVQQLSVSIDSWCTITSYFYSESNVESVTISDLDEGRSFEKTIWATLSSVFPNSLFENPKILNGEKIREFTDVFAFYQYGSFLIEAKDLSVLSAGFQRIQSRRVSGIKKQVKKAIGQLVGACKDFRDGKKIFSADDVEICVERLKPPHCIILIAELPVAGDWEEIVMLLCNAMKETKAFFICLIYENLSRS</sequence>
<dbReference type="AlphaFoldDB" id="A0A9D2M0V9"/>
<reference evidence="1" key="1">
    <citation type="journal article" date="2021" name="PeerJ">
        <title>Extensive microbial diversity within the chicken gut microbiome revealed by metagenomics and culture.</title>
        <authorList>
            <person name="Gilroy R."/>
            <person name="Ravi A."/>
            <person name="Getino M."/>
            <person name="Pursley I."/>
            <person name="Horton D.L."/>
            <person name="Alikhan N.F."/>
            <person name="Baker D."/>
            <person name="Gharbi K."/>
            <person name="Hall N."/>
            <person name="Watson M."/>
            <person name="Adriaenssens E.M."/>
            <person name="Foster-Nyarko E."/>
            <person name="Jarju S."/>
            <person name="Secka A."/>
            <person name="Antonio M."/>
            <person name="Oren A."/>
            <person name="Chaudhuri R.R."/>
            <person name="La Ragione R."/>
            <person name="Hildebrand F."/>
            <person name="Pallen M.J."/>
        </authorList>
    </citation>
    <scope>NUCLEOTIDE SEQUENCE</scope>
    <source>
        <strain evidence="1">ChiBcec8-14828</strain>
    </source>
</reference>